<protein>
    <submittedName>
        <fullName evidence="1">Uncharacterized protein</fullName>
    </submittedName>
</protein>
<name>X1GUC7_9ZZZZ</name>
<feature type="non-terminal residue" evidence="1">
    <location>
        <position position="37"/>
    </location>
</feature>
<evidence type="ECO:0000313" key="1">
    <source>
        <dbReference type="EMBL" id="GAH60777.1"/>
    </source>
</evidence>
<dbReference type="AlphaFoldDB" id="X1GUC7"/>
<reference evidence="1" key="1">
    <citation type="journal article" date="2014" name="Front. Microbiol.">
        <title>High frequency of phylogenetically diverse reductive dehalogenase-homologous genes in deep subseafloor sedimentary metagenomes.</title>
        <authorList>
            <person name="Kawai M."/>
            <person name="Futagami T."/>
            <person name="Toyoda A."/>
            <person name="Takaki Y."/>
            <person name="Nishi S."/>
            <person name="Hori S."/>
            <person name="Arai W."/>
            <person name="Tsubouchi T."/>
            <person name="Morono Y."/>
            <person name="Uchiyama I."/>
            <person name="Ito T."/>
            <person name="Fujiyama A."/>
            <person name="Inagaki F."/>
            <person name="Takami H."/>
        </authorList>
    </citation>
    <scope>NUCLEOTIDE SEQUENCE</scope>
    <source>
        <strain evidence="1">Expedition CK06-06</strain>
    </source>
</reference>
<organism evidence="1">
    <name type="scientific">marine sediment metagenome</name>
    <dbReference type="NCBI Taxonomy" id="412755"/>
    <lineage>
        <taxon>unclassified sequences</taxon>
        <taxon>metagenomes</taxon>
        <taxon>ecological metagenomes</taxon>
    </lineage>
</organism>
<sequence length="37" mass="4166">MSYPPHSSEPRIAAISQRHPSFPSKAALLSRLLREAY</sequence>
<accession>X1GUC7</accession>
<gene>
    <name evidence="1" type="ORF">S03H2_33167</name>
</gene>
<dbReference type="EMBL" id="BARU01020176">
    <property type="protein sequence ID" value="GAH60777.1"/>
    <property type="molecule type" value="Genomic_DNA"/>
</dbReference>
<proteinExistence type="predicted"/>
<comment type="caution">
    <text evidence="1">The sequence shown here is derived from an EMBL/GenBank/DDBJ whole genome shotgun (WGS) entry which is preliminary data.</text>
</comment>